<name>A0AAE0I5F5_9PEZI</name>
<evidence type="ECO:0000313" key="3">
    <source>
        <dbReference type="Proteomes" id="UP001283341"/>
    </source>
</evidence>
<dbReference type="EMBL" id="JAUEDM010000004">
    <property type="protein sequence ID" value="KAK3318659.1"/>
    <property type="molecule type" value="Genomic_DNA"/>
</dbReference>
<proteinExistence type="predicted"/>
<accession>A0AAE0I5F5</accession>
<feature type="transmembrane region" description="Helical" evidence="1">
    <location>
        <begin position="316"/>
        <end position="336"/>
    </location>
</feature>
<protein>
    <submittedName>
        <fullName evidence="2">Ubiquitin carrier protein</fullName>
    </submittedName>
</protein>
<organism evidence="2 3">
    <name type="scientific">Apodospora peruviana</name>
    <dbReference type="NCBI Taxonomy" id="516989"/>
    <lineage>
        <taxon>Eukaryota</taxon>
        <taxon>Fungi</taxon>
        <taxon>Dikarya</taxon>
        <taxon>Ascomycota</taxon>
        <taxon>Pezizomycotina</taxon>
        <taxon>Sordariomycetes</taxon>
        <taxon>Sordariomycetidae</taxon>
        <taxon>Sordariales</taxon>
        <taxon>Lasiosphaeriaceae</taxon>
        <taxon>Apodospora</taxon>
    </lineage>
</organism>
<keyword evidence="1" id="KW-1133">Transmembrane helix</keyword>
<evidence type="ECO:0000256" key="1">
    <source>
        <dbReference type="SAM" id="Phobius"/>
    </source>
</evidence>
<feature type="transmembrane region" description="Helical" evidence="1">
    <location>
        <begin position="114"/>
        <end position="137"/>
    </location>
</feature>
<gene>
    <name evidence="2" type="ORF">B0H66DRAFT_246673</name>
</gene>
<feature type="transmembrane region" description="Helical" evidence="1">
    <location>
        <begin position="238"/>
        <end position="260"/>
    </location>
</feature>
<keyword evidence="1" id="KW-0812">Transmembrane</keyword>
<comment type="caution">
    <text evidence="2">The sequence shown here is derived from an EMBL/GenBank/DDBJ whole genome shotgun (WGS) entry which is preliminary data.</text>
</comment>
<reference evidence="2" key="1">
    <citation type="journal article" date="2023" name="Mol. Phylogenet. Evol.">
        <title>Genome-scale phylogeny and comparative genomics of the fungal order Sordariales.</title>
        <authorList>
            <person name="Hensen N."/>
            <person name="Bonometti L."/>
            <person name="Westerberg I."/>
            <person name="Brannstrom I.O."/>
            <person name="Guillou S."/>
            <person name="Cros-Aarteil S."/>
            <person name="Calhoun S."/>
            <person name="Haridas S."/>
            <person name="Kuo A."/>
            <person name="Mondo S."/>
            <person name="Pangilinan J."/>
            <person name="Riley R."/>
            <person name="LaButti K."/>
            <person name="Andreopoulos B."/>
            <person name="Lipzen A."/>
            <person name="Chen C."/>
            <person name="Yan M."/>
            <person name="Daum C."/>
            <person name="Ng V."/>
            <person name="Clum A."/>
            <person name="Steindorff A."/>
            <person name="Ohm R.A."/>
            <person name="Martin F."/>
            <person name="Silar P."/>
            <person name="Natvig D.O."/>
            <person name="Lalanne C."/>
            <person name="Gautier V."/>
            <person name="Ament-Velasquez S.L."/>
            <person name="Kruys A."/>
            <person name="Hutchinson M.I."/>
            <person name="Powell A.J."/>
            <person name="Barry K."/>
            <person name="Miller A.N."/>
            <person name="Grigoriev I.V."/>
            <person name="Debuchy R."/>
            <person name="Gladieux P."/>
            <person name="Hiltunen Thoren M."/>
            <person name="Johannesson H."/>
        </authorList>
    </citation>
    <scope>NUCLEOTIDE SEQUENCE</scope>
    <source>
        <strain evidence="2">CBS 118394</strain>
    </source>
</reference>
<feature type="transmembrane region" description="Helical" evidence="1">
    <location>
        <begin position="28"/>
        <end position="50"/>
    </location>
</feature>
<evidence type="ECO:0000313" key="2">
    <source>
        <dbReference type="EMBL" id="KAK3318659.1"/>
    </source>
</evidence>
<feature type="transmembrane region" description="Helical" evidence="1">
    <location>
        <begin position="143"/>
        <end position="166"/>
    </location>
</feature>
<keyword evidence="1" id="KW-0472">Membrane</keyword>
<feature type="transmembrane region" description="Helical" evidence="1">
    <location>
        <begin position="187"/>
        <end position="209"/>
    </location>
</feature>
<dbReference type="Proteomes" id="UP001283341">
    <property type="component" value="Unassembled WGS sequence"/>
</dbReference>
<keyword evidence="3" id="KW-1185">Reference proteome</keyword>
<dbReference type="AlphaFoldDB" id="A0AAE0I5F5"/>
<sequence length="347" mass="37530">MVQHVSPFVGAAIAKRFYDEPKHVELPGWSWIVFVIDALLFAPLFLYVAYTLGAVLPTLAMVEDPNPPAYEALAVNEDAEPAAGSSTVVSDGKPVTSSIRATTRLLRSIAGWRALFRGIVPAFAAVFATQTLAQFVGAFGLPAFVGTLVASLALVQLSTVWVHVVISAPNPRPFYCRLPPLRKTFEATCFPVLINWAAVSASASVPILIAKALGLEIWNPRQPNEVPKYGGQDGWKVLVMWLVAVSLHVLLVVPSTVVLVRVQASLLPQEDETVVPFDSSFQGRVGPAVVDGKGFVTARDALATFGRSSWIRLVKLYIKTWAVGVAAYFVVALVLLPEMWLILSKAK</sequence>
<reference evidence="2" key="2">
    <citation type="submission" date="2023-06" db="EMBL/GenBank/DDBJ databases">
        <authorList>
            <consortium name="Lawrence Berkeley National Laboratory"/>
            <person name="Haridas S."/>
            <person name="Hensen N."/>
            <person name="Bonometti L."/>
            <person name="Westerberg I."/>
            <person name="Brannstrom I.O."/>
            <person name="Guillou S."/>
            <person name="Cros-Aarteil S."/>
            <person name="Calhoun S."/>
            <person name="Kuo A."/>
            <person name="Mondo S."/>
            <person name="Pangilinan J."/>
            <person name="Riley R."/>
            <person name="Labutti K."/>
            <person name="Andreopoulos B."/>
            <person name="Lipzen A."/>
            <person name="Chen C."/>
            <person name="Yanf M."/>
            <person name="Daum C."/>
            <person name="Ng V."/>
            <person name="Clum A."/>
            <person name="Steindorff A."/>
            <person name="Ohm R."/>
            <person name="Martin F."/>
            <person name="Silar P."/>
            <person name="Natvig D."/>
            <person name="Lalanne C."/>
            <person name="Gautier V."/>
            <person name="Ament-Velasquez S.L."/>
            <person name="Kruys A."/>
            <person name="Hutchinson M.I."/>
            <person name="Powell A.J."/>
            <person name="Barry K."/>
            <person name="Miller A.N."/>
            <person name="Grigoriev I.V."/>
            <person name="Debuchy R."/>
            <person name="Gladieux P."/>
            <person name="Thoren M.H."/>
            <person name="Johannesson H."/>
        </authorList>
    </citation>
    <scope>NUCLEOTIDE SEQUENCE</scope>
    <source>
        <strain evidence="2">CBS 118394</strain>
    </source>
</reference>